<evidence type="ECO:0000313" key="4">
    <source>
        <dbReference type="Proteomes" id="UP000321891"/>
    </source>
</evidence>
<accession>A0A0D6N1B1</accession>
<evidence type="ECO:0000313" key="1">
    <source>
        <dbReference type="EMBL" id="GAN59777.1"/>
    </source>
</evidence>
<dbReference type="Gene3D" id="3.10.450.50">
    <property type="match status" value="1"/>
</dbReference>
<dbReference type="SUPFAM" id="SSF54427">
    <property type="entry name" value="NTF2-like"/>
    <property type="match status" value="1"/>
</dbReference>
<dbReference type="RefSeq" id="WP_048837840.1">
    <property type="nucleotide sequence ID" value="NZ_BAMV01000007.1"/>
</dbReference>
<dbReference type="Pfam" id="PF07366">
    <property type="entry name" value="SnoaL"/>
    <property type="match status" value="1"/>
</dbReference>
<keyword evidence="4" id="KW-1185">Reference proteome</keyword>
<protein>
    <submittedName>
        <fullName evidence="1">Ester cyclase</fullName>
    </submittedName>
</protein>
<dbReference type="PANTHER" id="PTHR38436">
    <property type="entry name" value="POLYKETIDE CYCLASE SNOAL-LIKE DOMAIN"/>
    <property type="match status" value="1"/>
</dbReference>
<dbReference type="GO" id="GO:0030638">
    <property type="term" value="P:polyketide metabolic process"/>
    <property type="evidence" value="ECO:0007669"/>
    <property type="project" value="InterPro"/>
</dbReference>
<accession>A0A6N3SS47</accession>
<proteinExistence type="predicted"/>
<dbReference type="EMBL" id="BAMV01000007">
    <property type="protein sequence ID" value="GAN59777.1"/>
    <property type="molecule type" value="Genomic_DNA"/>
</dbReference>
<reference evidence="1 3" key="1">
    <citation type="submission" date="2012-11" db="EMBL/GenBank/DDBJ databases">
        <title>Whole genome sequence of Acetobacter cibinongensis 4H-1.</title>
        <authorList>
            <person name="Azuma Y."/>
            <person name="Higashiura N."/>
            <person name="Hirakawa H."/>
            <person name="Matsushita K."/>
        </authorList>
    </citation>
    <scope>NUCLEOTIDE SEQUENCE [LARGE SCALE GENOMIC DNA]</scope>
    <source>
        <strain evidence="1 3">4H-1</strain>
    </source>
</reference>
<dbReference type="PANTHER" id="PTHR38436:SF1">
    <property type="entry name" value="ESTER CYCLASE"/>
    <property type="match status" value="1"/>
</dbReference>
<organism evidence="1 3">
    <name type="scientific">Acetobacter cibinongensis</name>
    <dbReference type="NCBI Taxonomy" id="146475"/>
    <lineage>
        <taxon>Bacteria</taxon>
        <taxon>Pseudomonadati</taxon>
        <taxon>Pseudomonadota</taxon>
        <taxon>Alphaproteobacteria</taxon>
        <taxon>Acetobacterales</taxon>
        <taxon>Acetobacteraceae</taxon>
        <taxon>Acetobacter</taxon>
    </lineage>
</organism>
<evidence type="ECO:0000313" key="3">
    <source>
        <dbReference type="Proteomes" id="UP000032671"/>
    </source>
</evidence>
<dbReference type="EMBL" id="BJVU01000008">
    <property type="protein sequence ID" value="GEL59299.1"/>
    <property type="molecule type" value="Genomic_DNA"/>
</dbReference>
<dbReference type="Proteomes" id="UP000032671">
    <property type="component" value="Unassembled WGS sequence"/>
</dbReference>
<comment type="caution">
    <text evidence="1">The sequence shown here is derived from an EMBL/GenBank/DDBJ whole genome shotgun (WGS) entry which is preliminary data.</text>
</comment>
<evidence type="ECO:0000313" key="2">
    <source>
        <dbReference type="EMBL" id="GEL59299.1"/>
    </source>
</evidence>
<dbReference type="InterPro" id="IPR032710">
    <property type="entry name" value="NTF2-like_dom_sf"/>
</dbReference>
<gene>
    <name evidence="1" type="ORF">Abci_007_180</name>
    <name evidence="2" type="ORF">ACI01nite_19010</name>
</gene>
<name>A0A0D6N1B1_9PROT</name>
<dbReference type="Proteomes" id="UP000321891">
    <property type="component" value="Unassembled WGS sequence"/>
</dbReference>
<reference evidence="2 4" key="2">
    <citation type="submission" date="2019-07" db="EMBL/GenBank/DDBJ databases">
        <title>Whole genome shotgun sequence of Acetobacter cibinongensis NBRC 16605.</title>
        <authorList>
            <person name="Hosoyama A."/>
            <person name="Uohara A."/>
            <person name="Ohji S."/>
            <person name="Ichikawa N."/>
        </authorList>
    </citation>
    <scope>NUCLEOTIDE SEQUENCE [LARGE SCALE GENOMIC DNA]</scope>
    <source>
        <strain evidence="2 4">NBRC 16605</strain>
    </source>
</reference>
<dbReference type="InterPro" id="IPR009959">
    <property type="entry name" value="Cyclase_SnoaL-like"/>
</dbReference>
<dbReference type="STRING" id="1231339.Abci_007_180"/>
<dbReference type="AlphaFoldDB" id="A0A0D6N1B1"/>
<sequence>MTTEANKAVVQAFYDAINRREFDLLAQYCHSDLKFYHQMDTPHHGVEGFVASEKQNFDAFDDWTMPIVELIAEGDKVAAYLVFQGIHSGLHQGVSATGKKLRFSLLMLLTLKDGKIIEKRAHFDRMDIRNQLA</sequence>